<feature type="chain" id="PRO_5039001400" description="DUF4595 domain-containing protein" evidence="1">
    <location>
        <begin position="29"/>
        <end position="424"/>
    </location>
</feature>
<evidence type="ECO:0000313" key="3">
    <source>
        <dbReference type="Proteomes" id="UP000812270"/>
    </source>
</evidence>
<dbReference type="AlphaFoldDB" id="A0A9E2SCK7"/>
<dbReference type="PROSITE" id="PS51257">
    <property type="entry name" value="PROKAR_LIPOPROTEIN"/>
    <property type="match status" value="1"/>
</dbReference>
<name>A0A9E2SCK7_9BACT</name>
<comment type="caution">
    <text evidence="2">The sequence shown here is derived from an EMBL/GenBank/DDBJ whole genome shotgun (WGS) entry which is preliminary data.</text>
</comment>
<evidence type="ECO:0008006" key="4">
    <source>
        <dbReference type="Google" id="ProtNLM"/>
    </source>
</evidence>
<dbReference type="RefSeq" id="WP_217793937.1">
    <property type="nucleotide sequence ID" value="NZ_JAHSPG010000015.1"/>
</dbReference>
<sequence>MKRLAGYPLWLLCAITISTTLFSCQKSADDTLPEDTTSVSSKDPKALSAAVTVWHGKRTTGTMPIPSSTSEIRLGTSNEPSVTAIAGRHAFIHTSIESGDVAGYYVQINGASDYFIVDYTKPINVQTSTQQGSISTASVHQFGHAAEPTIQHRSPISVMGSGDNFNDSIIVINIPANIKTPDTVCVTYMAYDFNNRVSNSVTTCIYIDHLGSDNDSKWLEGTWNLSRIEKSQGSQLLKSYDFVYNKWVTKGNDELLDNDNIASKVYKNGDSVIVSSAIWNNYYVVTPTDTYQVDMVYAPRANDVLLGTDSIIFKKNYVTLSSNGTYVSEYSTTTKNIYWDNKLTFEQFSDYFLDNGAWSYDSKTKKVIVVNEYTDHGHGAGPQLEPYLSEAPIEKVSNDQWKISYDEEGNDGKIYTYKSTYKRQ</sequence>
<proteinExistence type="predicted"/>
<dbReference type="Proteomes" id="UP000812270">
    <property type="component" value="Unassembled WGS sequence"/>
</dbReference>
<evidence type="ECO:0000313" key="2">
    <source>
        <dbReference type="EMBL" id="MBV4359682.1"/>
    </source>
</evidence>
<feature type="signal peptide" evidence="1">
    <location>
        <begin position="1"/>
        <end position="28"/>
    </location>
</feature>
<organism evidence="2 3">
    <name type="scientific">Pinibacter aurantiacus</name>
    <dbReference type="NCBI Taxonomy" id="2851599"/>
    <lineage>
        <taxon>Bacteria</taxon>
        <taxon>Pseudomonadati</taxon>
        <taxon>Bacteroidota</taxon>
        <taxon>Chitinophagia</taxon>
        <taxon>Chitinophagales</taxon>
        <taxon>Chitinophagaceae</taxon>
        <taxon>Pinibacter</taxon>
    </lineage>
</organism>
<evidence type="ECO:0000256" key="1">
    <source>
        <dbReference type="SAM" id="SignalP"/>
    </source>
</evidence>
<protein>
    <recommendedName>
        <fullName evidence="4">DUF4595 domain-containing protein</fullName>
    </recommendedName>
</protein>
<reference evidence="2" key="1">
    <citation type="submission" date="2021-06" db="EMBL/GenBank/DDBJ databases">
        <authorList>
            <person name="Huq M.A."/>
        </authorList>
    </citation>
    <scope>NUCLEOTIDE SEQUENCE</scope>
    <source>
        <strain evidence="2">MAH-26</strain>
    </source>
</reference>
<accession>A0A9E2SCK7</accession>
<keyword evidence="1" id="KW-0732">Signal</keyword>
<keyword evidence="3" id="KW-1185">Reference proteome</keyword>
<dbReference type="EMBL" id="JAHSPG010000015">
    <property type="protein sequence ID" value="MBV4359682.1"/>
    <property type="molecule type" value="Genomic_DNA"/>
</dbReference>
<gene>
    <name evidence="2" type="ORF">KTO63_21110</name>
</gene>